<evidence type="ECO:0000256" key="6">
    <source>
        <dbReference type="ARBA" id="ARBA00022917"/>
    </source>
</evidence>
<dbReference type="PIRSF" id="PIRSF003025">
    <property type="entry name" value="eIF5A"/>
    <property type="match status" value="1"/>
</dbReference>
<comment type="function">
    <text evidence="8">Translation factor that promotes translation elongation and termination, particularly upon ribosome stalling at specific amino acid sequence contexts. Binds between the exit (E) and peptidyl (P) site of the ribosome and promotes rescue of stalled ribosome: specifically required for efficient translation of polyproline-containing peptides as well as other motifs that stall the ribosome. Acts as ribosome quality control (RQC) cofactor by joining the RQC complex to facilitate peptidyl transfer during CAT tailing step.</text>
</comment>
<evidence type="ECO:0000256" key="8">
    <source>
        <dbReference type="RuleBase" id="RU362005"/>
    </source>
</evidence>
<dbReference type="AlphaFoldDB" id="A0AAE0IFW8"/>
<dbReference type="PROSITE" id="PS00302">
    <property type="entry name" value="IF5A_HYPUSINE"/>
    <property type="match status" value="1"/>
</dbReference>
<dbReference type="Proteomes" id="UP001286456">
    <property type="component" value="Unassembled WGS sequence"/>
</dbReference>
<gene>
    <name evidence="10" type="ORF">B0T19DRAFT_450528</name>
</gene>
<keyword evidence="7 8" id="KW-0385">Hypusine</keyword>
<evidence type="ECO:0000256" key="7">
    <source>
        <dbReference type="ARBA" id="ARBA00023071"/>
    </source>
</evidence>
<dbReference type="GO" id="GO:0043022">
    <property type="term" value="F:ribosome binding"/>
    <property type="evidence" value="ECO:0007669"/>
    <property type="project" value="UniProtKB-UniRule"/>
</dbReference>
<protein>
    <recommendedName>
        <fullName evidence="8">Eukaryotic translation initiation factor 5A</fullName>
        <shortName evidence="8">eIF-5A</shortName>
    </recommendedName>
</protein>
<keyword evidence="11" id="KW-1185">Reference proteome</keyword>
<dbReference type="PANTHER" id="PTHR11673">
    <property type="entry name" value="TRANSLATION INITIATION FACTOR 5A FAMILY MEMBER"/>
    <property type="match status" value="1"/>
</dbReference>
<dbReference type="GO" id="GO:0045905">
    <property type="term" value="P:positive regulation of translational termination"/>
    <property type="evidence" value="ECO:0007669"/>
    <property type="project" value="UniProtKB-UniRule"/>
</dbReference>
<dbReference type="Gene3D" id="2.40.50.140">
    <property type="entry name" value="Nucleic acid-binding proteins"/>
    <property type="match status" value="1"/>
</dbReference>
<evidence type="ECO:0000256" key="1">
    <source>
        <dbReference type="ARBA" id="ARBA00004496"/>
    </source>
</evidence>
<dbReference type="Gene3D" id="2.30.30.30">
    <property type="match status" value="1"/>
</dbReference>
<comment type="similarity">
    <text evidence="2 8">Belongs to the eIF-5A family.</text>
</comment>
<accession>A0AAE0IFW8</accession>
<dbReference type="NCBIfam" id="TIGR00037">
    <property type="entry name" value="eIF_5A"/>
    <property type="match status" value="1"/>
</dbReference>
<keyword evidence="3" id="KW-0963">Cytoplasm</keyword>
<dbReference type="InterPro" id="IPR014722">
    <property type="entry name" value="Rib_uL2_dom2"/>
</dbReference>
<keyword evidence="10" id="KW-0396">Initiation factor</keyword>
<name>A0AAE0IFW8_9PEZI</name>
<dbReference type="FunFam" id="2.40.50.140:FF:000034">
    <property type="entry name" value="Eukaryotic translation initiation factor 5A"/>
    <property type="match status" value="1"/>
</dbReference>
<keyword evidence="6 8" id="KW-0648">Protein biosynthesis</keyword>
<evidence type="ECO:0000256" key="3">
    <source>
        <dbReference type="ARBA" id="ARBA00022490"/>
    </source>
</evidence>
<reference evidence="10" key="2">
    <citation type="submission" date="2023-06" db="EMBL/GenBank/DDBJ databases">
        <authorList>
            <consortium name="Lawrence Berkeley National Laboratory"/>
            <person name="Haridas S."/>
            <person name="Hensen N."/>
            <person name="Bonometti L."/>
            <person name="Westerberg I."/>
            <person name="Brannstrom I.O."/>
            <person name="Guillou S."/>
            <person name="Cros-Aarteil S."/>
            <person name="Calhoun S."/>
            <person name="Kuo A."/>
            <person name="Mondo S."/>
            <person name="Pangilinan J."/>
            <person name="Riley R."/>
            <person name="Labutti K."/>
            <person name="Andreopoulos B."/>
            <person name="Lipzen A."/>
            <person name="Chen C."/>
            <person name="Yanf M."/>
            <person name="Daum C."/>
            <person name="Ng V."/>
            <person name="Clum A."/>
            <person name="Steindorff A."/>
            <person name="Ohm R."/>
            <person name="Martin F."/>
            <person name="Silar P."/>
            <person name="Natvig D."/>
            <person name="Lalanne C."/>
            <person name="Gautier V."/>
            <person name="Ament-Velasquez S.L."/>
            <person name="Kruys A."/>
            <person name="Hutchinson M.I."/>
            <person name="Powell A.J."/>
            <person name="Barry K."/>
            <person name="Miller A.N."/>
            <person name="Grigoriev I.V."/>
            <person name="Debuchy R."/>
            <person name="Gladieux P."/>
            <person name="Thoren M.H."/>
            <person name="Johannesson H."/>
        </authorList>
    </citation>
    <scope>NUCLEOTIDE SEQUENCE</scope>
    <source>
        <strain evidence="10">SMH4131-1</strain>
    </source>
</reference>
<dbReference type="InterPro" id="IPR048670">
    <property type="entry name" value="IF5A-like_N"/>
</dbReference>
<dbReference type="GO" id="GO:0005737">
    <property type="term" value="C:cytoplasm"/>
    <property type="evidence" value="ECO:0007669"/>
    <property type="project" value="UniProtKB-SubCell"/>
</dbReference>
<dbReference type="InterPro" id="IPR019769">
    <property type="entry name" value="Trans_elong_IF5A_hypusine_site"/>
</dbReference>
<dbReference type="SMART" id="SM01376">
    <property type="entry name" value="eIF-5a"/>
    <property type="match status" value="1"/>
</dbReference>
<dbReference type="GO" id="GO:0003743">
    <property type="term" value="F:translation initiation factor activity"/>
    <property type="evidence" value="ECO:0007669"/>
    <property type="project" value="UniProtKB-KW"/>
</dbReference>
<evidence type="ECO:0000256" key="5">
    <source>
        <dbReference type="ARBA" id="ARBA00022884"/>
    </source>
</evidence>
<dbReference type="EMBL" id="JAUEPO010000004">
    <property type="protein sequence ID" value="KAK3324239.1"/>
    <property type="molecule type" value="Genomic_DNA"/>
</dbReference>
<dbReference type="Pfam" id="PF21485">
    <property type="entry name" value="IF5A-like_N"/>
    <property type="match status" value="1"/>
</dbReference>
<dbReference type="InterPro" id="IPR012340">
    <property type="entry name" value="NA-bd_OB-fold"/>
</dbReference>
<dbReference type="InterPro" id="IPR020189">
    <property type="entry name" value="IF5A_C"/>
</dbReference>
<proteinExistence type="inferred from homology"/>
<dbReference type="GO" id="GO:0006452">
    <property type="term" value="P:translational frameshifting"/>
    <property type="evidence" value="ECO:0007669"/>
    <property type="project" value="UniProtKB-ARBA"/>
</dbReference>
<dbReference type="InterPro" id="IPR008991">
    <property type="entry name" value="Translation_prot_SH3-like_sf"/>
</dbReference>
<evidence type="ECO:0000313" key="10">
    <source>
        <dbReference type="EMBL" id="KAK3324239.1"/>
    </source>
</evidence>
<dbReference type="FunFam" id="2.30.30.30:FF:000007">
    <property type="entry name" value="Eukaryotic translation initiation factor 5A"/>
    <property type="match status" value="1"/>
</dbReference>
<dbReference type="CDD" id="cd04468">
    <property type="entry name" value="S1_eIF5A"/>
    <property type="match status" value="1"/>
</dbReference>
<dbReference type="Pfam" id="PF01287">
    <property type="entry name" value="eIF-5a"/>
    <property type="match status" value="1"/>
</dbReference>
<comment type="caution">
    <text evidence="10">The sequence shown here is derived from an EMBL/GenBank/DDBJ whole genome shotgun (WGS) entry which is preliminary data.</text>
</comment>
<dbReference type="SUPFAM" id="SSF50249">
    <property type="entry name" value="Nucleic acid-binding proteins"/>
    <property type="match status" value="1"/>
</dbReference>
<comment type="subcellular location">
    <subcellularLocation>
        <location evidence="1">Cytoplasm</location>
    </subcellularLocation>
</comment>
<evidence type="ECO:0000256" key="2">
    <source>
        <dbReference type="ARBA" id="ARBA00006016"/>
    </source>
</evidence>
<sequence>MSAPNDADHEHTFDSADAGASTTYPMQCSALRKNGFVVIKGRPCKIVDMSTSKTGKHGHAKVHLVAIDIFTGKKLEELCPSTHNMDVPVVKRTEYQLIDVSDDNYLNLIDDEGREKNDVRMPDGDVGEKINKLFKVEEKDTNVTVQTAMGEEIAVDAKESPK</sequence>
<dbReference type="GO" id="GO:0045901">
    <property type="term" value="P:positive regulation of translational elongation"/>
    <property type="evidence" value="ECO:0007669"/>
    <property type="project" value="UniProtKB-UniRule"/>
</dbReference>
<evidence type="ECO:0000259" key="9">
    <source>
        <dbReference type="SMART" id="SM01376"/>
    </source>
</evidence>
<reference evidence="10" key="1">
    <citation type="journal article" date="2023" name="Mol. Phylogenet. Evol.">
        <title>Genome-scale phylogeny and comparative genomics of the fungal order Sordariales.</title>
        <authorList>
            <person name="Hensen N."/>
            <person name="Bonometti L."/>
            <person name="Westerberg I."/>
            <person name="Brannstrom I.O."/>
            <person name="Guillou S."/>
            <person name="Cros-Aarteil S."/>
            <person name="Calhoun S."/>
            <person name="Haridas S."/>
            <person name="Kuo A."/>
            <person name="Mondo S."/>
            <person name="Pangilinan J."/>
            <person name="Riley R."/>
            <person name="LaButti K."/>
            <person name="Andreopoulos B."/>
            <person name="Lipzen A."/>
            <person name="Chen C."/>
            <person name="Yan M."/>
            <person name="Daum C."/>
            <person name="Ng V."/>
            <person name="Clum A."/>
            <person name="Steindorff A."/>
            <person name="Ohm R.A."/>
            <person name="Martin F."/>
            <person name="Silar P."/>
            <person name="Natvig D.O."/>
            <person name="Lalanne C."/>
            <person name="Gautier V."/>
            <person name="Ament-Velasquez S.L."/>
            <person name="Kruys A."/>
            <person name="Hutchinson M.I."/>
            <person name="Powell A.J."/>
            <person name="Barry K."/>
            <person name="Miller A.N."/>
            <person name="Grigoriev I.V."/>
            <person name="Debuchy R."/>
            <person name="Gladieux P."/>
            <person name="Hiltunen Thoren M."/>
            <person name="Johannesson H."/>
        </authorList>
    </citation>
    <scope>NUCLEOTIDE SEQUENCE</scope>
    <source>
        <strain evidence="10">SMH4131-1</strain>
    </source>
</reference>
<feature type="domain" description="Translation initiation factor 5A C-terminal" evidence="9">
    <location>
        <begin position="89"/>
        <end position="158"/>
    </location>
</feature>
<organism evidence="10 11">
    <name type="scientific">Cercophora scortea</name>
    <dbReference type="NCBI Taxonomy" id="314031"/>
    <lineage>
        <taxon>Eukaryota</taxon>
        <taxon>Fungi</taxon>
        <taxon>Dikarya</taxon>
        <taxon>Ascomycota</taxon>
        <taxon>Pezizomycotina</taxon>
        <taxon>Sordariomycetes</taxon>
        <taxon>Sordariomycetidae</taxon>
        <taxon>Sordariales</taxon>
        <taxon>Lasiosphaeriaceae</taxon>
        <taxon>Cercophora</taxon>
    </lineage>
</organism>
<dbReference type="GO" id="GO:0003723">
    <property type="term" value="F:RNA binding"/>
    <property type="evidence" value="ECO:0007669"/>
    <property type="project" value="UniProtKB-KW"/>
</dbReference>
<evidence type="ECO:0000256" key="4">
    <source>
        <dbReference type="ARBA" id="ARBA00022768"/>
    </source>
</evidence>
<dbReference type="InterPro" id="IPR001884">
    <property type="entry name" value="IF5A-like"/>
</dbReference>
<keyword evidence="4" id="KW-0251">Elongation factor</keyword>
<evidence type="ECO:0000313" key="11">
    <source>
        <dbReference type="Proteomes" id="UP001286456"/>
    </source>
</evidence>
<keyword evidence="5" id="KW-0694">RNA-binding</keyword>
<dbReference type="GO" id="GO:0003746">
    <property type="term" value="F:translation elongation factor activity"/>
    <property type="evidence" value="ECO:0007669"/>
    <property type="project" value="UniProtKB-UniRule"/>
</dbReference>
<dbReference type="SUPFAM" id="SSF50104">
    <property type="entry name" value="Translation proteins SH3-like domain"/>
    <property type="match status" value="1"/>
</dbReference>
<comment type="PTM">
    <text evidence="8">eIF-5A seems to be the only eukaryotic protein to have a hypusine residue which is a post-translational modification of a lysine by the addition of a butylamino group.</text>
</comment>